<dbReference type="EMBL" id="LAZR01048114">
    <property type="protein sequence ID" value="KKK92671.1"/>
    <property type="molecule type" value="Genomic_DNA"/>
</dbReference>
<protein>
    <submittedName>
        <fullName evidence="1">Uncharacterized protein</fullName>
    </submittedName>
</protein>
<proteinExistence type="predicted"/>
<sequence length="190" mass="19809">MEDETNAAIQIASGNTSYGVLFFSDTQDNTAGYIAYDHGTVLGIGSNAMTFQVNGGKRMTIDSSGLVKIGSVTGDANSATPAGIIYAEALNTHYKASLADDGFLTVNMKNRCIFSLTTNASAYFIGHNNFSGITTFNSSALTIDATNGTLNGTTGVDGAMTIRMNNGTLYVENRTGTGRNVAVTVIALSE</sequence>
<reference evidence="1" key="1">
    <citation type="journal article" date="2015" name="Nature">
        <title>Complex archaea that bridge the gap between prokaryotes and eukaryotes.</title>
        <authorList>
            <person name="Spang A."/>
            <person name="Saw J.H."/>
            <person name="Jorgensen S.L."/>
            <person name="Zaremba-Niedzwiedzka K."/>
            <person name="Martijn J."/>
            <person name="Lind A.E."/>
            <person name="van Eijk R."/>
            <person name="Schleper C."/>
            <person name="Guy L."/>
            <person name="Ettema T.J."/>
        </authorList>
    </citation>
    <scope>NUCLEOTIDE SEQUENCE</scope>
</reference>
<comment type="caution">
    <text evidence="1">The sequence shown here is derived from an EMBL/GenBank/DDBJ whole genome shotgun (WGS) entry which is preliminary data.</text>
</comment>
<feature type="non-terminal residue" evidence="1">
    <location>
        <position position="1"/>
    </location>
</feature>
<evidence type="ECO:0000313" key="1">
    <source>
        <dbReference type="EMBL" id="KKK92671.1"/>
    </source>
</evidence>
<accession>A0A0F9C7N6</accession>
<name>A0A0F9C7N6_9ZZZZ</name>
<gene>
    <name evidence="1" type="ORF">LCGC14_2700570</name>
</gene>
<dbReference type="AlphaFoldDB" id="A0A0F9C7N6"/>
<organism evidence="1">
    <name type="scientific">marine sediment metagenome</name>
    <dbReference type="NCBI Taxonomy" id="412755"/>
    <lineage>
        <taxon>unclassified sequences</taxon>
        <taxon>metagenomes</taxon>
        <taxon>ecological metagenomes</taxon>
    </lineage>
</organism>